<dbReference type="InterPro" id="IPR029058">
    <property type="entry name" value="AB_hydrolase_fold"/>
</dbReference>
<evidence type="ECO:0000313" key="3">
    <source>
        <dbReference type="EMBL" id="APA15244.1"/>
    </source>
</evidence>
<dbReference type="AlphaFoldDB" id="A0A1D9QJY7"/>
<protein>
    <recommendedName>
        <fullName evidence="2">Fungal lipase-type domain-containing protein</fullName>
    </recommendedName>
</protein>
<dbReference type="SUPFAM" id="SSF53474">
    <property type="entry name" value="alpha/beta-Hydrolases"/>
    <property type="match status" value="1"/>
</dbReference>
<organism evidence="3 4">
    <name type="scientific">Sclerotinia sclerotiorum (strain ATCC 18683 / 1980 / Ss-1)</name>
    <name type="common">White mold</name>
    <name type="synonym">Whetzelinia sclerotiorum</name>
    <dbReference type="NCBI Taxonomy" id="665079"/>
    <lineage>
        <taxon>Eukaryota</taxon>
        <taxon>Fungi</taxon>
        <taxon>Dikarya</taxon>
        <taxon>Ascomycota</taxon>
        <taxon>Pezizomycotina</taxon>
        <taxon>Leotiomycetes</taxon>
        <taxon>Helotiales</taxon>
        <taxon>Sclerotiniaceae</taxon>
        <taxon>Sclerotinia</taxon>
    </lineage>
</organism>
<feature type="region of interest" description="Disordered" evidence="1">
    <location>
        <begin position="1"/>
        <end position="36"/>
    </location>
</feature>
<dbReference type="Proteomes" id="UP000177798">
    <property type="component" value="Chromosome 14"/>
</dbReference>
<dbReference type="GO" id="GO:0006629">
    <property type="term" value="P:lipid metabolic process"/>
    <property type="evidence" value="ECO:0007669"/>
    <property type="project" value="InterPro"/>
</dbReference>
<dbReference type="PANTHER" id="PTHR46023">
    <property type="entry name" value="LIPASE CLASS 3 PROTEIN-LIKE"/>
    <property type="match status" value="1"/>
</dbReference>
<dbReference type="EMBL" id="CP017827">
    <property type="protein sequence ID" value="APA15244.1"/>
    <property type="molecule type" value="Genomic_DNA"/>
</dbReference>
<evidence type="ECO:0000256" key="1">
    <source>
        <dbReference type="SAM" id="MobiDB-lite"/>
    </source>
</evidence>
<dbReference type="PANTHER" id="PTHR46023:SF6">
    <property type="entry name" value="LIPASE CLASS 3 FAMILY PROTEIN"/>
    <property type="match status" value="1"/>
</dbReference>
<dbReference type="VEuPathDB" id="FungiDB:sscle_14g100140"/>
<dbReference type="OrthoDB" id="438440at2759"/>
<dbReference type="InterPro" id="IPR002921">
    <property type="entry name" value="Fungal_lipase-type"/>
</dbReference>
<sequence>MGLFSRSNKKKLRASPPRYGYESSIELPRQPNPTTRSNLYYVEKRPHISNGYNQGRPTPQGWIVAQIEPAPSRYQPHTTMAPPPLPPRAQRNGVAMMNFRSVTNLFAETSRNDLPCMAAINNGVAIISQQTMHHYHQTSALYDTLSSKLCSVVTSIDEERFSGDDRELTVPQHHDQVLQEDKQLETTSRDLMLRSKKSKGNVKDGKSAETTYTNYFSKVHDYANSRLPMDLKPMKLYTNTYPLICLAAQYSEQVYSKPIGQEKETRVNAGGRAGTVMKSVPIDDRDVIVFAIRGTTHSFTDWAVNVKTKPTSPQGFLDDPGNLCHSGFLGAAKEWIKPIAARLRNLLQENPKRTQCSLLITGHSAGGAIAALLYSHMLSTSREAKSELNVLAGYFKRIHCITFGAPPISLLPLQKPKDASKSIFMSFVNEGDLVARADFAYVKSLLDLYSTPAPGKSVLPPLKLGIKPQKSTNTFSLKKKESEKKKKKHSKTDPNISLIGPIWHVPEATLSNAGSIVLLRGVDREGNPEGSKRIQDRLDDGVIAQMISDELLRGVVWGDPVSHMMRLYARRVEVLATNAVMGRV</sequence>
<dbReference type="Gene3D" id="3.40.50.1820">
    <property type="entry name" value="alpha/beta hydrolase"/>
    <property type="match status" value="1"/>
</dbReference>
<dbReference type="CDD" id="cd00519">
    <property type="entry name" value="Lipase_3"/>
    <property type="match status" value="1"/>
</dbReference>
<evidence type="ECO:0000313" key="4">
    <source>
        <dbReference type="Proteomes" id="UP000177798"/>
    </source>
</evidence>
<dbReference type="Pfam" id="PF01764">
    <property type="entry name" value="Lipase_3"/>
    <property type="match status" value="1"/>
</dbReference>
<proteinExistence type="predicted"/>
<name>A0A1D9QJY7_SCLS1</name>
<feature type="domain" description="Fungal lipase-type" evidence="2">
    <location>
        <begin position="289"/>
        <end position="438"/>
    </location>
</feature>
<accession>A0A1D9QJY7</accession>
<reference evidence="4" key="1">
    <citation type="journal article" date="2017" name="Genome Biol. Evol.">
        <title>The complete genome sequence of the phytopathogenic fungus Sclerotinia sclerotiorum reveals insights into the genome architecture of broad host range pathogens.</title>
        <authorList>
            <person name="Derbyshire M."/>
            <person name="Denton-Giles M."/>
            <person name="Hegedus D."/>
            <person name="Seifbarghy S."/>
            <person name="Rollins J."/>
            <person name="van Kan J."/>
            <person name="Seidl M.F."/>
            <person name="Faino L."/>
            <person name="Mbengue M."/>
            <person name="Navaud O."/>
            <person name="Raffaele S."/>
            <person name="Hammond-Kosack K."/>
            <person name="Heard S."/>
            <person name="Oliver R."/>
        </authorList>
    </citation>
    <scope>NUCLEOTIDE SEQUENCE [LARGE SCALE GENOMIC DNA]</scope>
    <source>
        <strain evidence="4">ATCC 18683 / 1980 / Ss-1</strain>
    </source>
</reference>
<gene>
    <name evidence="3" type="ORF">sscle_14g100140</name>
</gene>
<evidence type="ECO:0000259" key="2">
    <source>
        <dbReference type="Pfam" id="PF01764"/>
    </source>
</evidence>